<dbReference type="STRING" id="2025994.A0A2T3A7M4"/>
<accession>A0A2T3A7M4</accession>
<dbReference type="GO" id="GO:0031267">
    <property type="term" value="F:small GTPase binding"/>
    <property type="evidence" value="ECO:0007669"/>
    <property type="project" value="TreeGrafter"/>
</dbReference>
<keyword evidence="2" id="KW-1185">Reference proteome</keyword>
<dbReference type="OrthoDB" id="5590473at2759"/>
<dbReference type="PANTHER" id="PTHR15837:SF5">
    <property type="entry name" value="NYN DOMAIN-CONTAINING PROTEIN"/>
    <property type="match status" value="1"/>
</dbReference>
<dbReference type="EMBL" id="KZ678444">
    <property type="protein sequence ID" value="PSR84361.1"/>
    <property type="molecule type" value="Genomic_DNA"/>
</dbReference>
<organism evidence="1 2">
    <name type="scientific">Coniella lustricola</name>
    <dbReference type="NCBI Taxonomy" id="2025994"/>
    <lineage>
        <taxon>Eukaryota</taxon>
        <taxon>Fungi</taxon>
        <taxon>Dikarya</taxon>
        <taxon>Ascomycota</taxon>
        <taxon>Pezizomycotina</taxon>
        <taxon>Sordariomycetes</taxon>
        <taxon>Sordariomycetidae</taxon>
        <taxon>Diaporthales</taxon>
        <taxon>Schizoparmaceae</taxon>
        <taxon>Coniella</taxon>
    </lineage>
</organism>
<dbReference type="InParanoid" id="A0A2T3A7M4"/>
<dbReference type="GO" id="GO:0006606">
    <property type="term" value="P:protein import into nucleus"/>
    <property type="evidence" value="ECO:0007669"/>
    <property type="project" value="TreeGrafter"/>
</dbReference>
<reference evidence="1 2" key="1">
    <citation type="journal article" date="2018" name="Mycol. Prog.">
        <title>Coniella lustricola, a new species from submerged detritus.</title>
        <authorList>
            <person name="Raudabaugh D.B."/>
            <person name="Iturriaga T."/>
            <person name="Carver A."/>
            <person name="Mondo S."/>
            <person name="Pangilinan J."/>
            <person name="Lipzen A."/>
            <person name="He G."/>
            <person name="Amirebrahimi M."/>
            <person name="Grigoriev I.V."/>
            <person name="Miller A.N."/>
        </authorList>
    </citation>
    <scope>NUCLEOTIDE SEQUENCE [LARGE SCALE GENOMIC DNA]</scope>
    <source>
        <strain evidence="1 2">B22-T-1</strain>
    </source>
</reference>
<dbReference type="GO" id="GO:0005634">
    <property type="term" value="C:nucleus"/>
    <property type="evidence" value="ECO:0007669"/>
    <property type="project" value="TreeGrafter"/>
</dbReference>
<dbReference type="Proteomes" id="UP000241462">
    <property type="component" value="Unassembled WGS sequence"/>
</dbReference>
<dbReference type="Gene3D" id="3.40.50.1010">
    <property type="entry name" value="5'-nuclease"/>
    <property type="match status" value="1"/>
</dbReference>
<sequence>MPLDCLLPSGQPSQSGSELDHISQSAIDPLYRLDRVTQLKVIEALLDPIFEVDDLLREHFLTATKAAQPIHVFIDASNIIIGFYGKIKQARYIPIDSRIRIPSFFFEGFATAIERGRPCAKRIFAGSMKPGASTPNYMSEAASLGYEMNILQRVKGSKKTRSQYDMIVPGVYIPESFDHSHREQGVDEILQLKMMHTLIDTAQPGTMVVATGDAAEAEFSDGFHKCVVRALQLGWLVEVVGFRENMSSAWFANDFMKKWALQLRIFTLDNLVEEFLTPYYS</sequence>
<gene>
    <name evidence="1" type="ORF">BD289DRAFT_368658</name>
</gene>
<dbReference type="AlphaFoldDB" id="A0A2T3A7M4"/>
<evidence type="ECO:0000313" key="1">
    <source>
        <dbReference type="EMBL" id="PSR84361.1"/>
    </source>
</evidence>
<protein>
    <recommendedName>
        <fullName evidence="3">NYN domain-containing protein</fullName>
    </recommendedName>
</protein>
<evidence type="ECO:0000313" key="2">
    <source>
        <dbReference type="Proteomes" id="UP000241462"/>
    </source>
</evidence>
<dbReference type="CDD" id="cd18724">
    <property type="entry name" value="PIN_LabA-like"/>
    <property type="match status" value="1"/>
</dbReference>
<dbReference type="InterPro" id="IPR007681">
    <property type="entry name" value="Mog1"/>
</dbReference>
<evidence type="ECO:0008006" key="3">
    <source>
        <dbReference type="Google" id="ProtNLM"/>
    </source>
</evidence>
<proteinExistence type="predicted"/>
<dbReference type="GO" id="GO:0005085">
    <property type="term" value="F:guanyl-nucleotide exchange factor activity"/>
    <property type="evidence" value="ECO:0007669"/>
    <property type="project" value="TreeGrafter"/>
</dbReference>
<name>A0A2T3A7M4_9PEZI</name>
<dbReference type="PANTHER" id="PTHR15837">
    <property type="entry name" value="RAN GUANINE NUCLEOTIDE RELEASE FACTOR"/>
    <property type="match status" value="1"/>
</dbReference>